<keyword evidence="3" id="KW-1133">Transmembrane helix</keyword>
<protein>
    <submittedName>
        <fullName evidence="4">Uncharacterized protein</fullName>
    </submittedName>
</protein>
<dbReference type="eggNOG" id="COG1729">
    <property type="taxonomic scope" value="Bacteria"/>
</dbReference>
<dbReference type="AlphaFoldDB" id="I0W7L8"/>
<comment type="caution">
    <text evidence="4">The sequence shown here is derived from an EMBL/GenBank/DDBJ whole genome shotgun (WGS) entry which is preliminary data.</text>
</comment>
<dbReference type="Pfam" id="PF13181">
    <property type="entry name" value="TPR_8"/>
    <property type="match status" value="2"/>
</dbReference>
<dbReference type="SMART" id="SM00028">
    <property type="entry name" value="TPR"/>
    <property type="match status" value="3"/>
</dbReference>
<dbReference type="Proteomes" id="UP000005938">
    <property type="component" value="Unassembled WGS sequence"/>
</dbReference>
<feature type="transmembrane region" description="Helical" evidence="3">
    <location>
        <begin position="51"/>
        <end position="69"/>
    </location>
</feature>
<keyword evidence="3" id="KW-0472">Membrane</keyword>
<dbReference type="InterPro" id="IPR019734">
    <property type="entry name" value="TPR_rpt"/>
</dbReference>
<dbReference type="Pfam" id="PF13174">
    <property type="entry name" value="TPR_6"/>
    <property type="match status" value="1"/>
</dbReference>
<proteinExistence type="predicted"/>
<gene>
    <name evidence="4" type="ORF">W5A_12791</name>
</gene>
<evidence type="ECO:0000256" key="2">
    <source>
        <dbReference type="SAM" id="MobiDB-lite"/>
    </source>
</evidence>
<evidence type="ECO:0000313" key="5">
    <source>
        <dbReference type="Proteomes" id="UP000005938"/>
    </source>
</evidence>
<dbReference type="OrthoDB" id="9808622at2"/>
<dbReference type="STRING" id="946077.W5A_12791"/>
<dbReference type="RefSeq" id="WP_008241304.1">
    <property type="nucleotide sequence ID" value="NZ_AJJU01000037.1"/>
</dbReference>
<organism evidence="4 5">
    <name type="scientific">Imtechella halotolerans K1</name>
    <dbReference type="NCBI Taxonomy" id="946077"/>
    <lineage>
        <taxon>Bacteria</taxon>
        <taxon>Pseudomonadati</taxon>
        <taxon>Bacteroidota</taxon>
        <taxon>Flavobacteriia</taxon>
        <taxon>Flavobacteriales</taxon>
        <taxon>Flavobacteriaceae</taxon>
        <taxon>Imtechella</taxon>
    </lineage>
</organism>
<dbReference type="Gene3D" id="1.25.40.10">
    <property type="entry name" value="Tetratricopeptide repeat domain"/>
    <property type="match status" value="2"/>
</dbReference>
<keyword evidence="3" id="KW-0812">Transmembrane</keyword>
<keyword evidence="1" id="KW-0802">TPR repeat</keyword>
<dbReference type="EMBL" id="AJJU01000037">
    <property type="protein sequence ID" value="EID72384.1"/>
    <property type="molecule type" value="Genomic_DNA"/>
</dbReference>
<reference evidence="4 5" key="1">
    <citation type="journal article" date="2012" name="J. Bacteriol.">
        <title>Genome Sequence of the Halotolerant Bacterium Imtechella halotolerans K1T.</title>
        <authorList>
            <person name="Kumar S."/>
            <person name="Vikram S."/>
            <person name="Subramanian S."/>
            <person name="Raghava G.P."/>
            <person name="Pinnaka A.K."/>
        </authorList>
    </citation>
    <scope>NUCLEOTIDE SEQUENCE [LARGE SCALE GENOMIC DNA]</scope>
    <source>
        <strain evidence="4 5">K1</strain>
    </source>
</reference>
<evidence type="ECO:0000313" key="4">
    <source>
        <dbReference type="EMBL" id="EID72384.1"/>
    </source>
</evidence>
<evidence type="ECO:0000256" key="1">
    <source>
        <dbReference type="PROSITE-ProRule" id="PRU00339"/>
    </source>
</evidence>
<dbReference type="InterPro" id="IPR011990">
    <property type="entry name" value="TPR-like_helical_dom_sf"/>
</dbReference>
<sequence length="255" mass="28529">MATYKKRGYKPANKEEQQLDENLHSTTAEVFNTLDAGASKTEQWVQRNQKAIIGVITALAVVGLGYLLYRQFVLEPKEVEASNEMFVAQQYFDAAVNSTDDKESLFNLALEGADGKYGLLEIIEEYKGTKAANLAQYSAGMAYINLGKYQEAISHLEKFSSDDAVLGALAKGNIGDAFAQLKQPEEALEYYVKAFNHNKNDFTTPMYLLKAGITALELKQYDKALGYFEQIKEQHENSEEGRTIDIYIGKAENMK</sequence>
<feature type="region of interest" description="Disordered" evidence="2">
    <location>
        <begin position="1"/>
        <end position="21"/>
    </location>
</feature>
<name>I0W7L8_9FLAO</name>
<evidence type="ECO:0000256" key="3">
    <source>
        <dbReference type="SAM" id="Phobius"/>
    </source>
</evidence>
<dbReference type="SUPFAM" id="SSF48452">
    <property type="entry name" value="TPR-like"/>
    <property type="match status" value="1"/>
</dbReference>
<dbReference type="PROSITE" id="PS50005">
    <property type="entry name" value="TPR"/>
    <property type="match status" value="1"/>
</dbReference>
<feature type="repeat" description="TPR" evidence="1">
    <location>
        <begin position="168"/>
        <end position="201"/>
    </location>
</feature>
<feature type="compositionally biased region" description="Basic and acidic residues" evidence="2">
    <location>
        <begin position="12"/>
        <end position="21"/>
    </location>
</feature>
<keyword evidence="5" id="KW-1185">Reference proteome</keyword>
<accession>I0W7L8</accession>